<evidence type="ECO:0000256" key="2">
    <source>
        <dbReference type="SAM" id="MobiDB-lite"/>
    </source>
</evidence>
<feature type="compositionally biased region" description="Low complexity" evidence="2">
    <location>
        <begin position="423"/>
        <end position="458"/>
    </location>
</feature>
<dbReference type="CDD" id="cd14809">
    <property type="entry name" value="bZIP_AUREO-like"/>
    <property type="match status" value="1"/>
</dbReference>
<proteinExistence type="predicted"/>
<feature type="compositionally biased region" description="Polar residues" evidence="2">
    <location>
        <begin position="10"/>
        <end position="20"/>
    </location>
</feature>
<keyword evidence="5" id="KW-1185">Reference proteome</keyword>
<feature type="region of interest" description="Disordered" evidence="2">
    <location>
        <begin position="204"/>
        <end position="245"/>
    </location>
</feature>
<reference evidence="5" key="1">
    <citation type="journal article" date="2023" name="Commun. Biol.">
        <title>Genome analysis of Parmales, the sister group of diatoms, reveals the evolutionary specialization of diatoms from phago-mixotrophs to photoautotrophs.</title>
        <authorList>
            <person name="Ban H."/>
            <person name="Sato S."/>
            <person name="Yoshikawa S."/>
            <person name="Yamada K."/>
            <person name="Nakamura Y."/>
            <person name="Ichinomiya M."/>
            <person name="Sato N."/>
            <person name="Blanc-Mathieu R."/>
            <person name="Endo H."/>
            <person name="Kuwata A."/>
            <person name="Ogata H."/>
        </authorList>
    </citation>
    <scope>NUCLEOTIDE SEQUENCE [LARGE SCALE GENOMIC DNA]</scope>
</reference>
<feature type="compositionally biased region" description="Polar residues" evidence="2">
    <location>
        <begin position="163"/>
        <end position="178"/>
    </location>
</feature>
<feature type="compositionally biased region" description="Polar residues" evidence="2">
    <location>
        <begin position="481"/>
        <end position="511"/>
    </location>
</feature>
<feature type="region of interest" description="Disordered" evidence="2">
    <location>
        <begin position="572"/>
        <end position="611"/>
    </location>
</feature>
<accession>A0A9W7LAS0</accession>
<feature type="compositionally biased region" description="Low complexity" evidence="2">
    <location>
        <begin position="512"/>
        <end position="523"/>
    </location>
</feature>
<evidence type="ECO:0000313" key="4">
    <source>
        <dbReference type="EMBL" id="GMI42286.1"/>
    </source>
</evidence>
<dbReference type="Proteomes" id="UP001165065">
    <property type="component" value="Unassembled WGS sequence"/>
</dbReference>
<feature type="region of interest" description="Disordered" evidence="2">
    <location>
        <begin position="400"/>
        <end position="543"/>
    </location>
</feature>
<dbReference type="PROSITE" id="PS50217">
    <property type="entry name" value="BZIP"/>
    <property type="match status" value="1"/>
</dbReference>
<evidence type="ECO:0000256" key="1">
    <source>
        <dbReference type="SAM" id="Coils"/>
    </source>
</evidence>
<feature type="compositionally biased region" description="Basic and acidic residues" evidence="2">
    <location>
        <begin position="204"/>
        <end position="239"/>
    </location>
</feature>
<feature type="region of interest" description="Disordered" evidence="2">
    <location>
        <begin position="1"/>
        <end position="24"/>
    </location>
</feature>
<keyword evidence="1" id="KW-0175">Coiled coil</keyword>
<evidence type="ECO:0000313" key="5">
    <source>
        <dbReference type="Proteomes" id="UP001165065"/>
    </source>
</evidence>
<feature type="domain" description="BZIP" evidence="3">
    <location>
        <begin position="228"/>
        <end position="283"/>
    </location>
</feature>
<sequence length="882" mass="95787">MARGVKRSSKGSAKVQSKDSPSALKDVDTALLQAGIRAEELGGFGAGAEGGGIPLHASINQPVASYAPSAIEHPPLVLPNQLTAHAGQSAYLGDPWGQTPPQMMYPTLNHPPDINSFLSVSANEMARNGVSAPNAFLVRGELEMMGLLPSGPAKVETSFAAPQPTTTGGSVLSAGGSITSSNEEMHKMLKDAAAKDVQKLLEKEKNEEEQKRGEEGGGKRSKPDLEPEEKARQNRERNRAHARSTRLRKKAYVNLLSDEVTRLTQERELREQEAKIMKERAEEGFKVRKWVLRTFFDLHAGGETDVGRWNAILAPEFTFVQPITPFRSFDRHQTMYSGNVRVVMGTDEMVDDSVSLKVMLQNLGVHNPRWLHKRLNIFTGKNPAFIERLKNEKVVSKGESGANALQVSKSSSSSATTVPPPDEGSSSNKASASSSASSEGDGEGATAADTISDTSSSSVHQHDYNAPSIPDPPATGKKKSQAQNSKGSNPSIVSLGSESNNSGVVPQKSQLAPSAGAGTAAEIAPPPPPKSSVAPSHPPLPKENSLELRLARAPVVNLPAFQGLGKKAAVPTPSFAAPAAPPSSDGTRDSSKNDGSGSDNDGGSGEDRERNSQLIVRSYEPSLNVSVTSSNRSINSVNKDECTARGEIIAEYIVNETDIFCCAEGFMCKWSLKSINAEDLGAATELEVHGMAKCTFDSSQRLKNVDMMYDVMSVMQQLKFLDHASEDNTAANHMVPNTLDMALSISNEPRLICTLSDPHQITHVNETWMKLWDLTNRECEGKTLLEMLTMHYNMDDENNVNAKFEKKSLKRLKEMIEKATKNYSTCDTIIHYKRSGWTTVTFLNFVPMPDKKYGSNYFLVVARQLNRDDVMESYDALEKMLE</sequence>
<dbReference type="OrthoDB" id="200280at2759"/>
<dbReference type="AlphaFoldDB" id="A0A9W7LAS0"/>
<name>A0A9W7LAS0_9STRA</name>
<feature type="compositionally biased region" description="Low complexity" evidence="2">
    <location>
        <begin position="572"/>
        <end position="584"/>
    </location>
</feature>
<feature type="coiled-coil region" evidence="1">
    <location>
        <begin position="253"/>
        <end position="282"/>
    </location>
</feature>
<dbReference type="EMBL" id="BRYA01000169">
    <property type="protein sequence ID" value="GMI42286.1"/>
    <property type="molecule type" value="Genomic_DNA"/>
</dbReference>
<gene>
    <name evidence="4" type="ORF">TrCOL_g8589</name>
</gene>
<protein>
    <recommendedName>
        <fullName evidence="3">BZIP domain-containing protein</fullName>
    </recommendedName>
</protein>
<dbReference type="GO" id="GO:0003700">
    <property type="term" value="F:DNA-binding transcription factor activity"/>
    <property type="evidence" value="ECO:0007669"/>
    <property type="project" value="InterPro"/>
</dbReference>
<feature type="compositionally biased region" description="Pro residues" evidence="2">
    <location>
        <begin position="524"/>
        <end position="541"/>
    </location>
</feature>
<organism evidence="4 5">
    <name type="scientific">Triparma columacea</name>
    <dbReference type="NCBI Taxonomy" id="722753"/>
    <lineage>
        <taxon>Eukaryota</taxon>
        <taxon>Sar</taxon>
        <taxon>Stramenopiles</taxon>
        <taxon>Ochrophyta</taxon>
        <taxon>Bolidophyceae</taxon>
        <taxon>Parmales</taxon>
        <taxon>Triparmaceae</taxon>
        <taxon>Triparma</taxon>
    </lineage>
</organism>
<dbReference type="InterPro" id="IPR004827">
    <property type="entry name" value="bZIP"/>
</dbReference>
<feature type="region of interest" description="Disordered" evidence="2">
    <location>
        <begin position="156"/>
        <end position="178"/>
    </location>
</feature>
<comment type="caution">
    <text evidence="4">The sequence shown here is derived from an EMBL/GenBank/DDBJ whole genome shotgun (WGS) entry which is preliminary data.</text>
</comment>
<evidence type="ECO:0000259" key="3">
    <source>
        <dbReference type="PROSITE" id="PS50217"/>
    </source>
</evidence>